<dbReference type="PROSITE" id="PS50943">
    <property type="entry name" value="HTH_CROC1"/>
    <property type="match status" value="1"/>
</dbReference>
<dbReference type="RefSeq" id="WP_016147468.1">
    <property type="nucleotide sequence ID" value="NZ_KB976103.1"/>
</dbReference>
<accession>R8W0N9</accession>
<gene>
    <name evidence="3" type="ORF">HMPREF1526_01298</name>
</gene>
<comment type="caution">
    <text evidence="3">The sequence shown here is derived from an EMBL/GenBank/DDBJ whole genome shotgun (WGS) entry which is preliminary data.</text>
</comment>
<evidence type="ECO:0000259" key="2">
    <source>
        <dbReference type="PROSITE" id="PS50943"/>
    </source>
</evidence>
<dbReference type="SMART" id="SM00530">
    <property type="entry name" value="HTH_XRE"/>
    <property type="match status" value="1"/>
</dbReference>
<name>R8W0N9_9FIRM</name>
<dbReference type="SUPFAM" id="SSF47413">
    <property type="entry name" value="lambda repressor-like DNA-binding domains"/>
    <property type="match status" value="1"/>
</dbReference>
<protein>
    <recommendedName>
        <fullName evidence="2">HTH cro/C1-type domain-containing protein</fullName>
    </recommendedName>
</protein>
<keyword evidence="4" id="KW-1185">Reference proteome</keyword>
<feature type="domain" description="HTH cro/C1-type" evidence="2">
    <location>
        <begin position="12"/>
        <end position="66"/>
    </location>
</feature>
<proteinExistence type="predicted"/>
<reference evidence="3 4" key="1">
    <citation type="submission" date="2013-01" db="EMBL/GenBank/DDBJ databases">
        <title>The Genome Sequence of Butyricicoccus pullicaecorum 1.2.</title>
        <authorList>
            <consortium name="The Broad Institute Genome Sequencing Platform"/>
            <person name="Earl A."/>
            <person name="Ward D."/>
            <person name="Feldgarden M."/>
            <person name="Gevers D."/>
            <person name="Van Immerseel F."/>
            <person name="Eeckhaut V."/>
            <person name="Walker B."/>
            <person name="Young S.K."/>
            <person name="Zeng Q."/>
            <person name="Gargeya S."/>
            <person name="Fitzgerald M."/>
            <person name="Haas B."/>
            <person name="Abouelleil A."/>
            <person name="Alvarado L."/>
            <person name="Arachchi H.M."/>
            <person name="Berlin A.M."/>
            <person name="Chapman S.B."/>
            <person name="Dewar J."/>
            <person name="Goldberg J."/>
            <person name="Griggs A."/>
            <person name="Gujja S."/>
            <person name="Hansen M."/>
            <person name="Howarth C."/>
            <person name="Imamovic A."/>
            <person name="Larimer J."/>
            <person name="McCowan C."/>
            <person name="Murphy C."/>
            <person name="Neiman D."/>
            <person name="Pearson M."/>
            <person name="Priest M."/>
            <person name="Roberts A."/>
            <person name="Saif S."/>
            <person name="Shea T."/>
            <person name="Sisk P."/>
            <person name="Sykes S."/>
            <person name="Wortman J."/>
            <person name="Nusbaum C."/>
            <person name="Birren B."/>
        </authorList>
    </citation>
    <scope>NUCLEOTIDE SEQUENCE [LARGE SCALE GENOMIC DNA]</scope>
    <source>
        <strain evidence="3 4">1.2</strain>
    </source>
</reference>
<dbReference type="PANTHER" id="PTHR46558:SF11">
    <property type="entry name" value="HTH-TYPE TRANSCRIPTIONAL REGULATOR XRE"/>
    <property type="match status" value="1"/>
</dbReference>
<dbReference type="HOGENOM" id="CLU_056925_0_1_9"/>
<evidence type="ECO:0000313" key="3">
    <source>
        <dbReference type="EMBL" id="EOQ38269.1"/>
    </source>
</evidence>
<organism evidence="3 4">
    <name type="scientific">Butyricicoccus pullicaecorum 1.2</name>
    <dbReference type="NCBI Taxonomy" id="1203606"/>
    <lineage>
        <taxon>Bacteria</taxon>
        <taxon>Bacillati</taxon>
        <taxon>Bacillota</taxon>
        <taxon>Clostridia</taxon>
        <taxon>Eubacteriales</taxon>
        <taxon>Butyricicoccaceae</taxon>
        <taxon>Butyricicoccus</taxon>
    </lineage>
</organism>
<dbReference type="OrthoDB" id="9812495at2"/>
<dbReference type="PATRIC" id="fig|1203606.4.peg.1263"/>
<evidence type="ECO:0000313" key="4">
    <source>
        <dbReference type="Proteomes" id="UP000013981"/>
    </source>
</evidence>
<dbReference type="InterPro" id="IPR010982">
    <property type="entry name" value="Lambda_DNA-bd_dom_sf"/>
</dbReference>
<dbReference type="Gene3D" id="1.10.260.40">
    <property type="entry name" value="lambda repressor-like DNA-binding domains"/>
    <property type="match status" value="1"/>
</dbReference>
<dbReference type="EMBL" id="AQOB01000004">
    <property type="protein sequence ID" value="EOQ38269.1"/>
    <property type="molecule type" value="Genomic_DNA"/>
</dbReference>
<dbReference type="eggNOG" id="COG1476">
    <property type="taxonomic scope" value="Bacteria"/>
</dbReference>
<dbReference type="AlphaFoldDB" id="R8W0N9"/>
<keyword evidence="1" id="KW-0238">DNA-binding</keyword>
<dbReference type="PANTHER" id="PTHR46558">
    <property type="entry name" value="TRACRIPTIONAL REGULATORY PROTEIN-RELATED-RELATED"/>
    <property type="match status" value="1"/>
</dbReference>
<evidence type="ECO:0000256" key="1">
    <source>
        <dbReference type="ARBA" id="ARBA00023125"/>
    </source>
</evidence>
<dbReference type="InterPro" id="IPR001387">
    <property type="entry name" value="Cro/C1-type_HTH"/>
</dbReference>
<sequence length="356" mass="39332">MQLESLKLGAKIAALRKARGMTQEQLADQLGISAPAVSKWETDSSYPDITLLCPLARALGTNVDTLLQFESTLSDDDATARINEIVQCALAQGVQAAEERLQALLHRYPNCTALQFHAATAYDAFAMFFPAAGEQAHWRERKRHLLEQVRASGDATYWSLATLQLASLSIVSGALEEAEHLLSQLPAHTGDPTLVRVHLHLKQEQREQALNVLQNQLYKSICQVQQYLLMLASPQLMLSPEKGIKAITAYKTIAAQFGLLDLSDGPLSSIYQQQGKLEQATDCLVRLVDTVIGPAIYPDADLFCPGLSFEVHPEQHATTRELRQMLYQGLTESDEYRALTDIPALQKALNRLKASL</sequence>
<dbReference type="Proteomes" id="UP000013981">
    <property type="component" value="Unassembled WGS sequence"/>
</dbReference>
<dbReference type="GO" id="GO:0003677">
    <property type="term" value="F:DNA binding"/>
    <property type="evidence" value="ECO:0007669"/>
    <property type="project" value="UniProtKB-KW"/>
</dbReference>
<dbReference type="CDD" id="cd00093">
    <property type="entry name" value="HTH_XRE"/>
    <property type="match status" value="1"/>
</dbReference>
<dbReference type="Pfam" id="PF01381">
    <property type="entry name" value="HTH_3"/>
    <property type="match status" value="1"/>
</dbReference>